<dbReference type="AlphaFoldDB" id="A0ABD6BY91"/>
<evidence type="ECO:0000313" key="2">
    <source>
        <dbReference type="Proteomes" id="UP001597185"/>
    </source>
</evidence>
<reference evidence="1 2" key="1">
    <citation type="journal article" date="2019" name="Int. J. Syst. Evol. Microbiol.">
        <title>The Global Catalogue of Microorganisms (GCM) 10K type strain sequencing project: providing services to taxonomists for standard genome sequencing and annotation.</title>
        <authorList>
            <consortium name="The Broad Institute Genomics Platform"/>
            <consortium name="The Broad Institute Genome Sequencing Center for Infectious Disease"/>
            <person name="Wu L."/>
            <person name="Ma J."/>
        </authorList>
    </citation>
    <scope>NUCLEOTIDE SEQUENCE [LARGE SCALE GENOMIC DNA]</scope>
    <source>
        <strain evidence="1 2">CGMCC 1.12689</strain>
    </source>
</reference>
<dbReference type="EMBL" id="JBHUDB010000002">
    <property type="protein sequence ID" value="MFD1570132.1"/>
    <property type="molecule type" value="Genomic_DNA"/>
</dbReference>
<proteinExistence type="predicted"/>
<keyword evidence="2" id="KW-1185">Reference proteome</keyword>
<protein>
    <recommendedName>
        <fullName evidence="3">Halobacterial output domain-containing protein</fullName>
    </recommendedName>
</protein>
<organism evidence="1 2">
    <name type="scientific">Halorubrum laminariae</name>
    <dbReference type="NCBI Taxonomy" id="1433523"/>
    <lineage>
        <taxon>Archaea</taxon>
        <taxon>Methanobacteriati</taxon>
        <taxon>Methanobacteriota</taxon>
        <taxon>Stenosarchaea group</taxon>
        <taxon>Halobacteria</taxon>
        <taxon>Halobacteriales</taxon>
        <taxon>Haloferacaceae</taxon>
        <taxon>Halorubrum</taxon>
    </lineage>
</organism>
<name>A0ABD6BY91_9EURY</name>
<dbReference type="Proteomes" id="UP001597185">
    <property type="component" value="Unassembled WGS sequence"/>
</dbReference>
<evidence type="ECO:0008006" key="3">
    <source>
        <dbReference type="Google" id="ProtNLM"/>
    </source>
</evidence>
<gene>
    <name evidence="1" type="ORF">ACFR9T_05970</name>
</gene>
<comment type="caution">
    <text evidence="1">The sequence shown here is derived from an EMBL/GenBank/DDBJ whole genome shotgun (WGS) entry which is preliminary data.</text>
</comment>
<evidence type="ECO:0000313" key="1">
    <source>
        <dbReference type="EMBL" id="MFD1570132.1"/>
    </source>
</evidence>
<dbReference type="RefSeq" id="WP_256397058.1">
    <property type="nucleotide sequence ID" value="NZ_JANHDL010000004.1"/>
</dbReference>
<sequence>MTLVEPAETFEFDYWRSVVDELSLEDEFESVTGTPFNEDYTIEISEGILIEDLLEAAEQRFVLNIVQHNPNPYTILLLDDD</sequence>
<accession>A0ABD6BY91</accession>